<evidence type="ECO:0000256" key="16">
    <source>
        <dbReference type="SAM" id="MobiDB-lite"/>
    </source>
</evidence>
<reference evidence="18" key="2">
    <citation type="journal article" date="2021" name="Genome Biol. Evol.">
        <title>Developing a high-quality reference genome for a parasitic bivalve with doubly uniparental inheritance (Bivalvia: Unionida).</title>
        <authorList>
            <person name="Smith C.H."/>
        </authorList>
    </citation>
    <scope>NUCLEOTIDE SEQUENCE</scope>
    <source>
        <strain evidence="18">CHS0354</strain>
        <tissue evidence="18">Mantle</tissue>
    </source>
</reference>
<dbReference type="FunFam" id="3.30.1490.180:FF:000003">
    <property type="entry name" value="DNA-directed RNA polymerase subunit"/>
    <property type="match status" value="1"/>
</dbReference>
<evidence type="ECO:0000256" key="7">
    <source>
        <dbReference type="ARBA" id="ARBA00022695"/>
    </source>
</evidence>
<dbReference type="Pfam" id="PF04983">
    <property type="entry name" value="RNA_pol_Rpb1_3"/>
    <property type="match status" value="1"/>
</dbReference>
<feature type="compositionally biased region" description="Acidic residues" evidence="16">
    <location>
        <begin position="1409"/>
        <end position="1421"/>
    </location>
</feature>
<dbReference type="GO" id="GO:0046872">
    <property type="term" value="F:metal ion binding"/>
    <property type="evidence" value="ECO:0007669"/>
    <property type="project" value="UniProtKB-KW"/>
</dbReference>
<dbReference type="CDD" id="cd01435">
    <property type="entry name" value="RNAP_I_RPA1_N"/>
    <property type="match status" value="1"/>
</dbReference>
<dbReference type="FunFam" id="4.10.860.120:FF:000006">
    <property type="entry name" value="DNA-directed RNA polymerase subunit"/>
    <property type="match status" value="1"/>
</dbReference>
<evidence type="ECO:0000259" key="17">
    <source>
        <dbReference type="SMART" id="SM00663"/>
    </source>
</evidence>
<dbReference type="InterPro" id="IPR042102">
    <property type="entry name" value="RNA_pol_Rpb1_3_sf"/>
</dbReference>
<keyword evidence="7 15" id="KW-0548">Nucleotidyltransferase</keyword>
<keyword evidence="12" id="KW-0539">Nucleus</keyword>
<gene>
    <name evidence="18" type="ORF">CHS0354_022447</name>
</gene>
<dbReference type="Gene3D" id="1.10.274.100">
    <property type="entry name" value="RNA polymerase Rpb1, domain 3"/>
    <property type="match status" value="1"/>
</dbReference>
<sequence>MEEFGNEVPQYQLHGLKFRFYSAKEIAGLSVKEIRNPQTFDSLLHPTQGGLYDPALGPIDRDDLCSTCGQNYIFCPGHMGHIQLPLTVYNTVYFKTLYQILKFSCFECYRLRISSSRTNLFINQCHLIDSGHLVAVELLHDYFCQLISEHGENIQSEQLLIEKTTEFTNKLLNEHCESDVSVKNIEAVHIKLIVEFIRDLLQKSKCDHCKARRQTVRQEQHAKILLAGARNLKEADSSQSKKSVSVVNEDEDVNGNADDSENDLDPAELKISGSKTVSGMTFLTPVMVRDHLHQVWKNDSTCLKWLFRSLAYSPSDNPMDIFFLDIIPVPPSRFRPMSVMKDKKFENHQTSNLCQVLGHCHLIRQLLWEVEKISAQKTVQESDLKSSVLDQVPGKTLTEKVDNAWIRLQTLTNCIVDGTLDKLATNKSTGIKQILEKKEGLLRKHMMGKRVNYAARSVISPDPCISTNEIGIPEVFAKRLTYPQPVTPWNVKELRQAVINGPDVHPGACFVINEDGSKVILTRDKTQRESIAKQLLTPSTAERSILGTKKVYRHLKNGDILLLNRQPTLHRPSIQAHKARVLPKEKTLRLHYSNCKAYNADFDGDEMNAHFPQNEIGRSEAYNIACTDHQYLVPKDGTPLAGLIQDHIVSGVYLTIRGRFFNRHDYCHLVYSAIVDKCSPVTLLSPSIWKPFRLWSGKQVVSTVLLNLLPEGKKPLTLIGKSKIPEKSWQRHAKSDSRYINPKIFDEMGESHVIIREGHLLCGVLDKGHYGPTLYGLVHSCHELYGGEMAGKLLTSLSRLFLIFLQIRGFSLGVRDVLVTKRADKVRQKIIKSSTKCGEEAYKQALDIKEGDGDTSILPVLRSAHYSSNDRPMREVDRSMRSKTDIIQNDIVSACMPRGLQQLFPDNNLQLMVQSGAKGSLVNCMQISCLLGQIELEGKRPPLMTSGKTLPSFQAYDVTPRAGGFVTDRFLTGIRPQEYFFHCMAGREGLVDTAVKTSKSGYLQRCLVKHLEGVMVNYDMTVRDSDGSIIQFYYGEDGLDVCKTGYLNPEQFPFLLQNRNILQQASKNEGQKHMEHSSVNKKINKLQKQIDKWKRKCPASGKRGVRTSGFLHFCQTNEEDFLKLGDKHEMEAGGRSKVTELIVQSWQNLNEKQQKKLWKYHGPCPEPVLSRYKPFTANAVPEKLSSIIQEFAKKKLPQIESAVSREEFQALIGKKVTRSLAEPGEAVGLLCAQSVGEPSTQMTLNTFHFAGRGEMNVTLGIPRLREILMVASKNIKTPAMDVPVYNTEQAIKKANFLKRFFKRVLLHEVLNKVEVCEYLSVKSHLKHDRKRMFRIRFTFLPHDCYKNLNFLTPQKILNFMENTYFKHLTRLIRKKIKVLNRVRILNHGRVQDVRPFRASVAQQEADQMQNDEVDEDDQSDKEDDHDGDAATVKAQQKRQEEQEYGPDDEEQEDNAENLDEVEVQMDITEDIRSTTPEFNKNLTEEMNEIPALSQNGDTKISKTARVNRVCHSDPSIESYKYDEKKELWCEILLSFGIVDSKIDMTSIIEADAHRVIVHEIPGITRCLLSEEKGPLGTELHLKTEGVNMHELYKYTEALDLSRLFCNDVHAVANTYGIEAANKVIIQEIKTVFAAYGIEVDYRHLSLLADYMTFEGTYKPFNRIALESSSSPLQKMSFETTMHFLVNASIQGRQDNLKSPSSQLVVGRMVSCGTGSFDLLQPLM</sequence>
<comment type="catalytic activity">
    <reaction evidence="13 15">
        <text>RNA(n) + a ribonucleoside 5'-triphosphate = RNA(n+1) + diphosphate</text>
        <dbReference type="Rhea" id="RHEA:21248"/>
        <dbReference type="Rhea" id="RHEA-COMP:14527"/>
        <dbReference type="Rhea" id="RHEA-COMP:17342"/>
        <dbReference type="ChEBI" id="CHEBI:33019"/>
        <dbReference type="ChEBI" id="CHEBI:61557"/>
        <dbReference type="ChEBI" id="CHEBI:140395"/>
        <dbReference type="EC" id="2.7.7.6"/>
    </reaction>
</comment>
<feature type="compositionally biased region" description="Acidic residues" evidence="16">
    <location>
        <begin position="1442"/>
        <end position="1463"/>
    </location>
</feature>
<evidence type="ECO:0000256" key="2">
    <source>
        <dbReference type="ARBA" id="ARBA00006460"/>
    </source>
</evidence>
<dbReference type="Gene3D" id="6.20.50.80">
    <property type="match status" value="1"/>
</dbReference>
<dbReference type="Pfam" id="PF05000">
    <property type="entry name" value="RNA_pol_Rpb1_4"/>
    <property type="match status" value="1"/>
</dbReference>
<dbReference type="GO" id="GO:0005736">
    <property type="term" value="C:RNA polymerase I complex"/>
    <property type="evidence" value="ECO:0007669"/>
    <property type="project" value="TreeGrafter"/>
</dbReference>
<dbReference type="InterPro" id="IPR047107">
    <property type="entry name" value="DNA-dir_RNA_pol1_lsu_C"/>
</dbReference>
<evidence type="ECO:0000256" key="6">
    <source>
        <dbReference type="ARBA" id="ARBA00022679"/>
    </source>
</evidence>
<feature type="compositionally biased region" description="Low complexity" evidence="16">
    <location>
        <begin position="237"/>
        <end position="247"/>
    </location>
</feature>
<reference evidence="18" key="1">
    <citation type="journal article" date="2021" name="Genome Biol. Evol.">
        <title>A High-Quality Reference Genome for a Parasitic Bivalve with Doubly Uniparental Inheritance (Bivalvia: Unionida).</title>
        <authorList>
            <person name="Smith C.H."/>
        </authorList>
    </citation>
    <scope>NUCLEOTIDE SEQUENCE</scope>
    <source>
        <strain evidence="18">CHS0354</strain>
    </source>
</reference>
<dbReference type="GO" id="GO:0003899">
    <property type="term" value="F:DNA-directed RNA polymerase activity"/>
    <property type="evidence" value="ECO:0007669"/>
    <property type="project" value="UniProtKB-EC"/>
</dbReference>
<dbReference type="SMART" id="SM00663">
    <property type="entry name" value="RPOLA_N"/>
    <property type="match status" value="1"/>
</dbReference>
<dbReference type="SUPFAM" id="SSF64484">
    <property type="entry name" value="beta and beta-prime subunits of DNA dependent RNA-polymerase"/>
    <property type="match status" value="1"/>
</dbReference>
<dbReference type="InterPro" id="IPR007080">
    <property type="entry name" value="RNA_pol_Rpb1_1"/>
</dbReference>
<evidence type="ECO:0000256" key="11">
    <source>
        <dbReference type="ARBA" id="ARBA00023163"/>
    </source>
</evidence>
<dbReference type="InterPro" id="IPR044893">
    <property type="entry name" value="RNA_pol_Rpb1_clamp_domain"/>
</dbReference>
<dbReference type="InterPro" id="IPR007083">
    <property type="entry name" value="RNA_pol_Rpb1_4"/>
</dbReference>
<dbReference type="FunFam" id="1.10.274.100:FF:000012">
    <property type="entry name" value="DNA-directed RNA polymerase subunit"/>
    <property type="match status" value="1"/>
</dbReference>
<dbReference type="InterPro" id="IPR038120">
    <property type="entry name" value="Rpb1_funnel_sf"/>
</dbReference>
<reference evidence="18" key="3">
    <citation type="submission" date="2023-05" db="EMBL/GenBank/DDBJ databases">
        <authorList>
            <person name="Smith C.H."/>
        </authorList>
    </citation>
    <scope>NUCLEOTIDE SEQUENCE</scope>
    <source>
        <strain evidence="18">CHS0354</strain>
        <tissue evidence="18">Mantle</tissue>
    </source>
</reference>
<dbReference type="Gene3D" id="2.40.40.20">
    <property type="match status" value="1"/>
</dbReference>
<dbReference type="InterPro" id="IPR015699">
    <property type="entry name" value="DNA-dir_RNA_pol1_lsu_N"/>
</dbReference>
<dbReference type="InterPro" id="IPR007081">
    <property type="entry name" value="RNA_pol_Rpb1_5"/>
</dbReference>
<keyword evidence="5" id="KW-0597">Phosphoprotein</keyword>
<evidence type="ECO:0000256" key="9">
    <source>
        <dbReference type="ARBA" id="ARBA00022833"/>
    </source>
</evidence>
<feature type="domain" description="RNA polymerase N-terminal" evidence="17">
    <location>
        <begin position="320"/>
        <end position="655"/>
    </location>
</feature>
<dbReference type="Gene3D" id="6.10.250.2940">
    <property type="match status" value="1"/>
</dbReference>
<dbReference type="FunFam" id="2.40.40.20:FF:000019">
    <property type="entry name" value="DNA-directed RNA polymerase II subunit RPB1"/>
    <property type="match status" value="1"/>
</dbReference>
<dbReference type="EMBL" id="JAEAOA010001358">
    <property type="protein sequence ID" value="KAK3599877.1"/>
    <property type="molecule type" value="Genomic_DNA"/>
</dbReference>
<evidence type="ECO:0000256" key="4">
    <source>
        <dbReference type="ARBA" id="ARBA00022478"/>
    </source>
</evidence>
<evidence type="ECO:0000256" key="13">
    <source>
        <dbReference type="ARBA" id="ARBA00048552"/>
    </source>
</evidence>
<evidence type="ECO:0000313" key="18">
    <source>
        <dbReference type="EMBL" id="KAK3599877.1"/>
    </source>
</evidence>
<comment type="subcellular location">
    <subcellularLocation>
        <location evidence="1">Nucleus</location>
        <location evidence="1">Nucleolus</location>
    </subcellularLocation>
</comment>
<dbReference type="InterPro" id="IPR045867">
    <property type="entry name" value="DNA-dir_RpoC_beta_prime"/>
</dbReference>
<dbReference type="Gene3D" id="4.10.860.120">
    <property type="entry name" value="RNA polymerase II, clamp domain"/>
    <property type="match status" value="1"/>
</dbReference>
<keyword evidence="4 15" id="KW-0240">DNA-directed RNA polymerase</keyword>
<dbReference type="PANTHER" id="PTHR19376">
    <property type="entry name" value="DNA-DIRECTED RNA POLYMERASE"/>
    <property type="match status" value="1"/>
</dbReference>
<protein>
    <recommendedName>
        <fullName evidence="15">DNA-directed RNA polymerase subunit</fullName>
        <ecNumber evidence="15">2.7.7.6</ecNumber>
    </recommendedName>
</protein>
<evidence type="ECO:0000256" key="8">
    <source>
        <dbReference type="ARBA" id="ARBA00022723"/>
    </source>
</evidence>
<evidence type="ECO:0000256" key="10">
    <source>
        <dbReference type="ARBA" id="ARBA00022842"/>
    </source>
</evidence>
<keyword evidence="9" id="KW-0862">Zinc</keyword>
<keyword evidence="11 15" id="KW-0804">Transcription</keyword>
<dbReference type="CDD" id="cd02735">
    <property type="entry name" value="RNAP_I_Rpa1_C"/>
    <property type="match status" value="1"/>
</dbReference>
<keyword evidence="19" id="KW-1185">Reference proteome</keyword>
<dbReference type="GO" id="GO:0006351">
    <property type="term" value="P:DNA-templated transcription"/>
    <property type="evidence" value="ECO:0007669"/>
    <property type="project" value="InterPro"/>
</dbReference>
<dbReference type="PANTHER" id="PTHR19376:SF11">
    <property type="entry name" value="DNA-DIRECTED RNA POLYMERASE I SUBUNIT RPA1"/>
    <property type="match status" value="1"/>
</dbReference>
<dbReference type="InterPro" id="IPR007066">
    <property type="entry name" value="RNA_pol_Rpb1_3"/>
</dbReference>
<feature type="compositionally biased region" description="Acidic residues" evidence="16">
    <location>
        <begin position="248"/>
        <end position="266"/>
    </location>
</feature>
<keyword evidence="6 15" id="KW-0808">Transferase</keyword>
<dbReference type="Pfam" id="PF00623">
    <property type="entry name" value="RNA_pol_Rpb1_2"/>
    <property type="match status" value="1"/>
</dbReference>
<accession>A0AAE0SXI2</accession>
<feature type="region of interest" description="Disordered" evidence="16">
    <location>
        <begin position="236"/>
        <end position="267"/>
    </location>
</feature>
<dbReference type="InterPro" id="IPR000722">
    <property type="entry name" value="RNA_pol_asu"/>
</dbReference>
<dbReference type="InterPro" id="IPR006592">
    <property type="entry name" value="RNA_pol_N"/>
</dbReference>
<dbReference type="Pfam" id="PF04998">
    <property type="entry name" value="RNA_pol_Rpb1_5"/>
    <property type="match status" value="1"/>
</dbReference>
<keyword evidence="10" id="KW-0460">Magnesium</keyword>
<evidence type="ECO:0000256" key="14">
    <source>
        <dbReference type="ARBA" id="ARBA00053996"/>
    </source>
</evidence>
<dbReference type="Gene3D" id="3.30.1490.180">
    <property type="entry name" value="RNA polymerase ii"/>
    <property type="match status" value="1"/>
</dbReference>
<dbReference type="Gene3D" id="1.10.150.390">
    <property type="match status" value="1"/>
</dbReference>
<evidence type="ECO:0000256" key="12">
    <source>
        <dbReference type="ARBA" id="ARBA00023242"/>
    </source>
</evidence>
<dbReference type="Gene3D" id="1.10.132.30">
    <property type="match status" value="1"/>
</dbReference>
<dbReference type="EC" id="2.7.7.6" evidence="15"/>
<evidence type="ECO:0000256" key="1">
    <source>
        <dbReference type="ARBA" id="ARBA00004604"/>
    </source>
</evidence>
<name>A0AAE0SXI2_9BIVA</name>
<feature type="region of interest" description="Disordered" evidence="16">
    <location>
        <begin position="1399"/>
        <end position="1464"/>
    </location>
</feature>
<evidence type="ECO:0000256" key="5">
    <source>
        <dbReference type="ARBA" id="ARBA00022553"/>
    </source>
</evidence>
<evidence type="ECO:0000313" key="19">
    <source>
        <dbReference type="Proteomes" id="UP001195483"/>
    </source>
</evidence>
<evidence type="ECO:0000256" key="15">
    <source>
        <dbReference type="RuleBase" id="RU004279"/>
    </source>
</evidence>
<dbReference type="Proteomes" id="UP001195483">
    <property type="component" value="Unassembled WGS sequence"/>
</dbReference>
<keyword evidence="8" id="KW-0479">Metal-binding</keyword>
<comment type="function">
    <text evidence="14">DNA-dependent RNA polymerase catalyzes the transcription of DNA into RNA using the four ribonucleoside triphosphates as substrates. Largest and catalytic core component of RNA polymerase I which synthesizes ribosomal RNA precursors. Forms the polymerase active center together with the second largest subunit. A single stranded DNA template strand of the promoter is positioned within the central active site cleft of Pol I. A bridging helix emanates from RPA1 and crosses the cleft near the catalytic site and is thought to promote translocation of Pol I by acting as a ratchet that moves the RNA-DNA hybrid through the active site by switching from straight to bent conformations at each step of nucleotide addition.</text>
</comment>
<organism evidence="18 19">
    <name type="scientific">Potamilus streckersoni</name>
    <dbReference type="NCBI Taxonomy" id="2493646"/>
    <lineage>
        <taxon>Eukaryota</taxon>
        <taxon>Metazoa</taxon>
        <taxon>Spiralia</taxon>
        <taxon>Lophotrochozoa</taxon>
        <taxon>Mollusca</taxon>
        <taxon>Bivalvia</taxon>
        <taxon>Autobranchia</taxon>
        <taxon>Heteroconchia</taxon>
        <taxon>Palaeoheterodonta</taxon>
        <taxon>Unionida</taxon>
        <taxon>Unionoidea</taxon>
        <taxon>Unionidae</taxon>
        <taxon>Ambleminae</taxon>
        <taxon>Lampsilini</taxon>
        <taxon>Potamilus</taxon>
    </lineage>
</organism>
<comment type="similarity">
    <text evidence="2 15">Belongs to the RNA polymerase beta' chain family.</text>
</comment>
<proteinExistence type="inferred from homology"/>
<dbReference type="GO" id="GO:0003677">
    <property type="term" value="F:DNA binding"/>
    <property type="evidence" value="ECO:0007669"/>
    <property type="project" value="InterPro"/>
</dbReference>
<dbReference type="FunFam" id="1.10.150.390:FF:000005">
    <property type="entry name" value="DNA-directed RNA polymerase subunit"/>
    <property type="match status" value="1"/>
</dbReference>
<dbReference type="Gene3D" id="3.30.70.2850">
    <property type="match status" value="1"/>
</dbReference>
<comment type="caution">
    <text evidence="18">The sequence shown here is derived from an EMBL/GenBank/DDBJ whole genome shotgun (WGS) entry which is preliminary data.</text>
</comment>
<dbReference type="Pfam" id="PF04997">
    <property type="entry name" value="RNA_pol_Rpb1_1"/>
    <property type="match status" value="1"/>
</dbReference>
<comment type="subunit">
    <text evidence="3">Component of the RNA polymerase I (Pol I) complex consisting of at least 13 subunits.</text>
</comment>
<evidence type="ECO:0000256" key="3">
    <source>
        <dbReference type="ARBA" id="ARBA00011251"/>
    </source>
</evidence>